<keyword evidence="2" id="KW-0812">Transmembrane</keyword>
<dbReference type="NCBIfam" id="TIGR01845">
    <property type="entry name" value="outer_NodT"/>
    <property type="match status" value="1"/>
</dbReference>
<proteinExistence type="inferred from homology"/>
<dbReference type="OrthoDB" id="9770517at2"/>
<evidence type="ECO:0000256" key="1">
    <source>
        <dbReference type="ARBA" id="ARBA00007613"/>
    </source>
</evidence>
<dbReference type="InterPro" id="IPR010131">
    <property type="entry name" value="MdtP/NodT-like"/>
</dbReference>
<dbReference type="SUPFAM" id="SSF56954">
    <property type="entry name" value="Outer membrane efflux proteins (OEP)"/>
    <property type="match status" value="1"/>
</dbReference>
<dbReference type="EMBL" id="CP003059">
    <property type="protein sequence ID" value="AEP36616.1"/>
    <property type="molecule type" value="Genomic_DNA"/>
</dbReference>
<dbReference type="KEGG" id="tas:TASI_0847"/>
<keyword evidence="2" id="KW-0732">Signal</keyword>
<reference evidence="4 5" key="2">
    <citation type="journal article" date="2012" name="PLoS ONE">
        <title>Genomic characterization of the taylorella genus.</title>
        <authorList>
            <person name="Hebert L."/>
            <person name="Moumen B."/>
            <person name="Pons N."/>
            <person name="Duquesne F."/>
            <person name="Breuil M.F."/>
            <person name="Goux D."/>
            <person name="Batto J.M."/>
            <person name="Laugier C."/>
            <person name="Renault P."/>
            <person name="Petry S."/>
        </authorList>
    </citation>
    <scope>NUCLEOTIDE SEQUENCE [LARGE SCALE GENOMIC DNA]</scope>
    <source>
        <strain evidence="4 5">MCE3</strain>
    </source>
</reference>
<evidence type="ECO:0000256" key="3">
    <source>
        <dbReference type="SAM" id="Coils"/>
    </source>
</evidence>
<evidence type="ECO:0000313" key="4">
    <source>
        <dbReference type="EMBL" id="AEP36616.1"/>
    </source>
</evidence>
<dbReference type="RefSeq" id="WP_014111512.1">
    <property type="nucleotide sequence ID" value="NC_016043.1"/>
</dbReference>
<dbReference type="STRING" id="1008459.TASI_0847"/>
<keyword evidence="2" id="KW-0472">Membrane</keyword>
<dbReference type="Proteomes" id="UP000009284">
    <property type="component" value="Chromosome"/>
</dbReference>
<dbReference type="HOGENOM" id="CLU_012817_13_1_4"/>
<dbReference type="Gene3D" id="2.20.200.10">
    <property type="entry name" value="Outer membrane efflux proteins (OEP)"/>
    <property type="match status" value="1"/>
</dbReference>
<dbReference type="Gene3D" id="1.20.1600.10">
    <property type="entry name" value="Outer membrane efflux proteins (OEP)"/>
    <property type="match status" value="1"/>
</dbReference>
<keyword evidence="2" id="KW-0449">Lipoprotein</keyword>
<dbReference type="InterPro" id="IPR003423">
    <property type="entry name" value="OMP_efflux"/>
</dbReference>
<feature type="signal peptide" evidence="2">
    <location>
        <begin position="1"/>
        <end position="22"/>
    </location>
</feature>
<organism evidence="4 5">
    <name type="scientific">Taylorella asinigenitalis (strain MCE3)</name>
    <dbReference type="NCBI Taxonomy" id="1008459"/>
    <lineage>
        <taxon>Bacteria</taxon>
        <taxon>Pseudomonadati</taxon>
        <taxon>Pseudomonadota</taxon>
        <taxon>Betaproteobacteria</taxon>
        <taxon>Burkholderiales</taxon>
        <taxon>Alcaligenaceae</taxon>
        <taxon>Taylorella</taxon>
    </lineage>
</organism>
<keyword evidence="2" id="KW-1134">Transmembrane beta strand</keyword>
<dbReference type="GO" id="GO:0015562">
    <property type="term" value="F:efflux transmembrane transporter activity"/>
    <property type="evidence" value="ECO:0007669"/>
    <property type="project" value="InterPro"/>
</dbReference>
<dbReference type="AlphaFoldDB" id="G4Q9K0"/>
<dbReference type="GO" id="GO:0005886">
    <property type="term" value="C:plasma membrane"/>
    <property type="evidence" value="ECO:0007669"/>
    <property type="project" value="UniProtKB-SubCell"/>
</dbReference>
<comment type="subcellular location">
    <subcellularLocation>
        <location evidence="2">Cell membrane</location>
        <topology evidence="2">Lipid-anchor</topology>
    </subcellularLocation>
</comment>
<evidence type="ECO:0000256" key="2">
    <source>
        <dbReference type="RuleBase" id="RU362097"/>
    </source>
</evidence>
<comment type="similarity">
    <text evidence="1 2">Belongs to the outer membrane factor (OMF) (TC 1.B.17) family.</text>
</comment>
<keyword evidence="2" id="KW-0564">Palmitate</keyword>
<dbReference type="PANTHER" id="PTHR30203:SF33">
    <property type="entry name" value="BLR4455 PROTEIN"/>
    <property type="match status" value="1"/>
</dbReference>
<name>G4Q9K0_TAYAM</name>
<feature type="coiled-coil region" evidence="3">
    <location>
        <begin position="424"/>
        <end position="458"/>
    </location>
</feature>
<dbReference type="PANTHER" id="PTHR30203">
    <property type="entry name" value="OUTER MEMBRANE CATION EFFLUX PROTEIN"/>
    <property type="match status" value="1"/>
</dbReference>
<keyword evidence="5" id="KW-1185">Reference proteome</keyword>
<keyword evidence="3" id="KW-0175">Coiled coil</keyword>
<gene>
    <name evidence="4" type="ordered locus">TASI_0847</name>
</gene>
<feature type="chain" id="PRO_5001439084" evidence="2">
    <location>
        <begin position="23"/>
        <end position="463"/>
    </location>
</feature>
<sequence length="463" mass="51567">MLLRHKLTGFISVVLLSACSMAPEYKVPDIYVSEKYKATKINTSAWVSYDQIPKIKSKENWWSIFDDPVLDSLIKKLNERNYTLEQSYAKYQASLSQIQSAQSSYYPNIGADASANRSGGSNRNVSERVSYGANLKWEIDLWGKFSDRENIARLGSEMQALMLEQTKLSLQAQLVDTYFMLRVTDLKIDALKQIISYLKRSHQININQYNQGVIAKADVISSEMQLFNAKANLISTQSSRILLENAISTLIGLTPAEFNLMPTNYKFKPISIPVAYPSVLLALRPDIQIAEKQVQEANYKIGTARSAWFPNLTLSASASNQGINLTELLSSPISVWSLGPAIVLSIFDGGAKQAALNSAKAEYRSNVAAYKDTVIKGIREVEDALSKIEMTSRELNIQSKALSSSRKSLEITNNQYKAGLVSYLNVIQVQNSNINSEIQNLNLKLKLVQNQIELVKALGGNIK</sequence>
<dbReference type="Pfam" id="PF02321">
    <property type="entry name" value="OEP"/>
    <property type="match status" value="2"/>
</dbReference>
<dbReference type="PROSITE" id="PS51257">
    <property type="entry name" value="PROKAR_LIPOPROTEIN"/>
    <property type="match status" value="1"/>
</dbReference>
<protein>
    <submittedName>
        <fullName evidence="4">Outer membrane protein</fullName>
    </submittedName>
</protein>
<reference key="1">
    <citation type="submission" date="2011-09" db="EMBL/GenBank/DDBJ databases">
        <title>Genomic characterization of the Taylorella genus.</title>
        <authorList>
            <person name="Hebert L."/>
            <person name="Moumen B."/>
            <person name="Pons N."/>
            <person name="Duquesne F."/>
            <person name="Breuil M.-F."/>
            <person name="Goux D."/>
            <person name="Batto J.-M."/>
            <person name="Renault P."/>
            <person name="Laugier C."/>
            <person name="Petry S."/>
        </authorList>
    </citation>
    <scope>NUCLEOTIDE SEQUENCE</scope>
    <source>
        <strain>MCE3</strain>
    </source>
</reference>
<dbReference type="eggNOG" id="COG1538">
    <property type="taxonomic scope" value="Bacteria"/>
</dbReference>
<accession>G4Q9K0</accession>
<evidence type="ECO:0000313" key="5">
    <source>
        <dbReference type="Proteomes" id="UP000009284"/>
    </source>
</evidence>